<gene>
    <name evidence="1" type="ORF">DVH24_037624</name>
</gene>
<comment type="caution">
    <text evidence="1">The sequence shown here is derived from an EMBL/GenBank/DDBJ whole genome shotgun (WGS) entry which is preliminary data.</text>
</comment>
<accession>A0A498IX32</accession>
<reference evidence="1 2" key="1">
    <citation type="submission" date="2018-10" db="EMBL/GenBank/DDBJ databases">
        <title>A high-quality apple genome assembly.</title>
        <authorList>
            <person name="Hu J."/>
        </authorList>
    </citation>
    <scope>NUCLEOTIDE SEQUENCE [LARGE SCALE GENOMIC DNA]</scope>
    <source>
        <strain evidence="2">cv. HFTH1</strain>
        <tissue evidence="1">Young leaf</tissue>
    </source>
</reference>
<sequence length="77" mass="9106">MSSSKRLLEINEQEKELFEEDEELFNFEDGEDEVFEMEEEEDDELRSERAPHSRRVIKDVGEISRLLANQATNCVQN</sequence>
<organism evidence="1 2">
    <name type="scientific">Malus domestica</name>
    <name type="common">Apple</name>
    <name type="synonym">Pyrus malus</name>
    <dbReference type="NCBI Taxonomy" id="3750"/>
    <lineage>
        <taxon>Eukaryota</taxon>
        <taxon>Viridiplantae</taxon>
        <taxon>Streptophyta</taxon>
        <taxon>Embryophyta</taxon>
        <taxon>Tracheophyta</taxon>
        <taxon>Spermatophyta</taxon>
        <taxon>Magnoliopsida</taxon>
        <taxon>eudicotyledons</taxon>
        <taxon>Gunneridae</taxon>
        <taxon>Pentapetalae</taxon>
        <taxon>rosids</taxon>
        <taxon>fabids</taxon>
        <taxon>Rosales</taxon>
        <taxon>Rosaceae</taxon>
        <taxon>Amygdaloideae</taxon>
        <taxon>Maleae</taxon>
        <taxon>Malus</taxon>
    </lineage>
</organism>
<dbReference type="Proteomes" id="UP000290289">
    <property type="component" value="Chromosome 10"/>
</dbReference>
<protein>
    <submittedName>
        <fullName evidence="1">Uncharacterized protein</fullName>
    </submittedName>
</protein>
<dbReference type="EMBL" id="RDQH01000336">
    <property type="protein sequence ID" value="RXH87979.1"/>
    <property type="molecule type" value="Genomic_DNA"/>
</dbReference>
<name>A0A498IX32_MALDO</name>
<evidence type="ECO:0000313" key="1">
    <source>
        <dbReference type="EMBL" id="RXH87979.1"/>
    </source>
</evidence>
<keyword evidence="2" id="KW-1185">Reference proteome</keyword>
<evidence type="ECO:0000313" key="2">
    <source>
        <dbReference type="Proteomes" id="UP000290289"/>
    </source>
</evidence>
<dbReference type="AlphaFoldDB" id="A0A498IX32"/>
<proteinExistence type="predicted"/>